<reference evidence="5 6" key="1">
    <citation type="submission" date="2017-07" db="EMBL/GenBank/DDBJ databases">
        <authorList>
            <person name="Talla V."/>
            <person name="Backstrom N."/>
        </authorList>
    </citation>
    <scope>NUCLEOTIDE SEQUENCE [LARGE SCALE GENOMIC DNA]</scope>
</reference>
<dbReference type="AlphaFoldDB" id="A0A5E4Q4V5"/>
<keyword evidence="2" id="KW-0812">Transmembrane</keyword>
<evidence type="ECO:0000313" key="5">
    <source>
        <dbReference type="EMBL" id="VVC92748.1"/>
    </source>
</evidence>
<dbReference type="InterPro" id="IPR023299">
    <property type="entry name" value="ATPase_P-typ_cyto_dom_N"/>
</dbReference>
<dbReference type="PANTHER" id="PTHR42861">
    <property type="entry name" value="CALCIUM-TRANSPORTING ATPASE"/>
    <property type="match status" value="1"/>
</dbReference>
<dbReference type="InterPro" id="IPR036412">
    <property type="entry name" value="HAD-like_sf"/>
</dbReference>
<dbReference type="Gene3D" id="3.40.1110.10">
    <property type="entry name" value="Calcium-transporting ATPase, cytoplasmic domain N"/>
    <property type="match status" value="1"/>
</dbReference>
<keyword evidence="6" id="KW-1185">Reference proteome</keyword>
<dbReference type="InterPro" id="IPR023214">
    <property type="entry name" value="HAD_sf"/>
</dbReference>
<dbReference type="Proteomes" id="UP000324832">
    <property type="component" value="Unassembled WGS sequence"/>
</dbReference>
<organism evidence="5 6">
    <name type="scientific">Leptidea sinapis</name>
    <dbReference type="NCBI Taxonomy" id="189913"/>
    <lineage>
        <taxon>Eukaryota</taxon>
        <taxon>Metazoa</taxon>
        <taxon>Ecdysozoa</taxon>
        <taxon>Arthropoda</taxon>
        <taxon>Hexapoda</taxon>
        <taxon>Insecta</taxon>
        <taxon>Pterygota</taxon>
        <taxon>Neoptera</taxon>
        <taxon>Endopterygota</taxon>
        <taxon>Lepidoptera</taxon>
        <taxon>Glossata</taxon>
        <taxon>Ditrysia</taxon>
        <taxon>Papilionoidea</taxon>
        <taxon>Pieridae</taxon>
        <taxon>Dismorphiinae</taxon>
        <taxon>Leptidea</taxon>
    </lineage>
</organism>
<sequence length="253" mass="27632">MTKEKQGEFLNEAYNIARMGLRIIALCRGNKIESLTYTGVCGICDPPRESARTAIAALRRAQVQVKMVTGDSGPTALAVAQMVGLDVLHSQALSGEQLDTMTDEQLDGVIDTVSVFYRVTPKHKLSIVKSLQRLGNIVGMTASRHWHRNGKERDRQEGKCIFYNIRNFVRFQLSTSIAALSLITLATLMGIPNPLNAMQILSPRAVPRGGAGRPRGGAAETSRHVPPHHLSLAAAVRAALCSHHHRRHSVECS</sequence>
<keyword evidence="4" id="KW-0472">Membrane</keyword>
<dbReference type="SUPFAM" id="SSF81660">
    <property type="entry name" value="Metal cation-transporting ATPase, ATP-binding domain N"/>
    <property type="match status" value="1"/>
</dbReference>
<dbReference type="Gene3D" id="1.20.1110.10">
    <property type="entry name" value="Calcium-transporting ATPase, transmembrane domain"/>
    <property type="match status" value="1"/>
</dbReference>
<protein>
    <recommendedName>
        <fullName evidence="7">Cation-transporting P-type ATPase C-terminal domain-containing protein</fullName>
    </recommendedName>
</protein>
<gene>
    <name evidence="5" type="ORF">LSINAPIS_LOCUS5108</name>
</gene>
<dbReference type="InterPro" id="IPR023298">
    <property type="entry name" value="ATPase_P-typ_TM_dom_sf"/>
</dbReference>
<dbReference type="Gene3D" id="3.40.50.1000">
    <property type="entry name" value="HAD superfamily/HAD-like"/>
    <property type="match status" value="1"/>
</dbReference>
<accession>A0A5E4Q4V5</accession>
<evidence type="ECO:0000256" key="4">
    <source>
        <dbReference type="ARBA" id="ARBA00023136"/>
    </source>
</evidence>
<keyword evidence="3" id="KW-1133">Transmembrane helix</keyword>
<name>A0A5E4Q4V5_9NEOP</name>
<dbReference type="SUPFAM" id="SSF81665">
    <property type="entry name" value="Calcium ATPase, transmembrane domain M"/>
    <property type="match status" value="1"/>
</dbReference>
<comment type="subcellular location">
    <subcellularLocation>
        <location evidence="1">Membrane</location>
        <topology evidence="1">Multi-pass membrane protein</topology>
    </subcellularLocation>
</comment>
<evidence type="ECO:0000313" key="6">
    <source>
        <dbReference type="Proteomes" id="UP000324832"/>
    </source>
</evidence>
<evidence type="ECO:0000256" key="2">
    <source>
        <dbReference type="ARBA" id="ARBA00022692"/>
    </source>
</evidence>
<dbReference type="GO" id="GO:0000166">
    <property type="term" value="F:nucleotide binding"/>
    <property type="evidence" value="ECO:0007669"/>
    <property type="project" value="InterPro"/>
</dbReference>
<dbReference type="GO" id="GO:0016020">
    <property type="term" value="C:membrane"/>
    <property type="evidence" value="ECO:0007669"/>
    <property type="project" value="UniProtKB-SubCell"/>
</dbReference>
<dbReference type="GO" id="GO:0005388">
    <property type="term" value="F:P-type calcium transporter activity"/>
    <property type="evidence" value="ECO:0007669"/>
    <property type="project" value="UniProtKB-EC"/>
</dbReference>
<evidence type="ECO:0000256" key="3">
    <source>
        <dbReference type="ARBA" id="ARBA00022989"/>
    </source>
</evidence>
<proteinExistence type="predicted"/>
<evidence type="ECO:0008006" key="7">
    <source>
        <dbReference type="Google" id="ProtNLM"/>
    </source>
</evidence>
<dbReference type="SUPFAM" id="SSF56784">
    <property type="entry name" value="HAD-like"/>
    <property type="match status" value="1"/>
</dbReference>
<dbReference type="EMBL" id="FZQP02001393">
    <property type="protein sequence ID" value="VVC92748.1"/>
    <property type="molecule type" value="Genomic_DNA"/>
</dbReference>
<evidence type="ECO:0000256" key="1">
    <source>
        <dbReference type="ARBA" id="ARBA00004141"/>
    </source>
</evidence>